<reference evidence="1" key="2">
    <citation type="journal article" date="2021" name="Genome Biol. Evol.">
        <title>Developing a high-quality reference genome for a parasitic bivalve with doubly uniparental inheritance (Bivalvia: Unionida).</title>
        <authorList>
            <person name="Smith C.H."/>
        </authorList>
    </citation>
    <scope>NUCLEOTIDE SEQUENCE</scope>
    <source>
        <strain evidence="1">CHS0354</strain>
        <tissue evidence="1">Mantle</tissue>
    </source>
</reference>
<name>A0AAE0WCM7_9BIVA</name>
<sequence length="67" mass="7496">MEEDSPILQACHNRVSKDYSHAIIGLLKTTPYYNMASNDHSETGIGLLRTTVIPEKGFKNYSNTINP</sequence>
<reference evidence="1" key="3">
    <citation type="submission" date="2023-05" db="EMBL/GenBank/DDBJ databases">
        <authorList>
            <person name="Smith C.H."/>
        </authorList>
    </citation>
    <scope>NUCLEOTIDE SEQUENCE</scope>
    <source>
        <strain evidence="1">CHS0354</strain>
        <tissue evidence="1">Mantle</tissue>
    </source>
</reference>
<evidence type="ECO:0000313" key="2">
    <source>
        <dbReference type="Proteomes" id="UP001195483"/>
    </source>
</evidence>
<keyword evidence="2" id="KW-1185">Reference proteome</keyword>
<dbReference type="EMBL" id="JAEAOA010002356">
    <property type="protein sequence ID" value="KAK3608642.1"/>
    <property type="molecule type" value="Genomic_DNA"/>
</dbReference>
<protein>
    <submittedName>
        <fullName evidence="1">Uncharacterized protein</fullName>
    </submittedName>
</protein>
<gene>
    <name evidence="1" type="ORF">CHS0354_042644</name>
</gene>
<evidence type="ECO:0000313" key="1">
    <source>
        <dbReference type="EMBL" id="KAK3608642.1"/>
    </source>
</evidence>
<organism evidence="1 2">
    <name type="scientific">Potamilus streckersoni</name>
    <dbReference type="NCBI Taxonomy" id="2493646"/>
    <lineage>
        <taxon>Eukaryota</taxon>
        <taxon>Metazoa</taxon>
        <taxon>Spiralia</taxon>
        <taxon>Lophotrochozoa</taxon>
        <taxon>Mollusca</taxon>
        <taxon>Bivalvia</taxon>
        <taxon>Autobranchia</taxon>
        <taxon>Heteroconchia</taxon>
        <taxon>Palaeoheterodonta</taxon>
        <taxon>Unionida</taxon>
        <taxon>Unionoidea</taxon>
        <taxon>Unionidae</taxon>
        <taxon>Ambleminae</taxon>
        <taxon>Lampsilini</taxon>
        <taxon>Potamilus</taxon>
    </lineage>
</organism>
<accession>A0AAE0WCM7</accession>
<dbReference type="Proteomes" id="UP001195483">
    <property type="component" value="Unassembled WGS sequence"/>
</dbReference>
<dbReference type="AlphaFoldDB" id="A0AAE0WCM7"/>
<comment type="caution">
    <text evidence="1">The sequence shown here is derived from an EMBL/GenBank/DDBJ whole genome shotgun (WGS) entry which is preliminary data.</text>
</comment>
<proteinExistence type="predicted"/>
<reference evidence="1" key="1">
    <citation type="journal article" date="2021" name="Genome Biol. Evol.">
        <title>A High-Quality Reference Genome for a Parasitic Bivalve with Doubly Uniparental Inheritance (Bivalvia: Unionida).</title>
        <authorList>
            <person name="Smith C.H."/>
        </authorList>
    </citation>
    <scope>NUCLEOTIDE SEQUENCE</scope>
    <source>
        <strain evidence="1">CHS0354</strain>
    </source>
</reference>